<evidence type="ECO:0000313" key="3">
    <source>
        <dbReference type="Proteomes" id="UP000704611"/>
    </source>
</evidence>
<evidence type="ECO:0000256" key="1">
    <source>
        <dbReference type="SAM" id="Phobius"/>
    </source>
</evidence>
<accession>A0ABS6MJR7</accession>
<protein>
    <submittedName>
        <fullName evidence="2">Uncharacterized protein</fullName>
    </submittedName>
</protein>
<name>A0ABS6MJR7_9GAMM</name>
<keyword evidence="3" id="KW-1185">Reference proteome</keyword>
<dbReference type="EMBL" id="JAHRID010000002">
    <property type="protein sequence ID" value="MBV2128599.1"/>
    <property type="molecule type" value="Genomic_DNA"/>
</dbReference>
<evidence type="ECO:0000313" key="2">
    <source>
        <dbReference type="EMBL" id="MBV2128599.1"/>
    </source>
</evidence>
<proteinExistence type="predicted"/>
<dbReference type="RefSeq" id="WP_217668121.1">
    <property type="nucleotide sequence ID" value="NZ_JAHRID010000002.1"/>
</dbReference>
<keyword evidence="1" id="KW-1133">Transmembrane helix</keyword>
<keyword evidence="1" id="KW-0472">Membrane</keyword>
<dbReference type="Proteomes" id="UP000704611">
    <property type="component" value="Unassembled WGS sequence"/>
</dbReference>
<organism evidence="2 3">
    <name type="scientific">Arsukibacterium indicum</name>
    <dbReference type="NCBI Taxonomy" id="2848612"/>
    <lineage>
        <taxon>Bacteria</taxon>
        <taxon>Pseudomonadati</taxon>
        <taxon>Pseudomonadota</taxon>
        <taxon>Gammaproteobacteria</taxon>
        <taxon>Chromatiales</taxon>
        <taxon>Chromatiaceae</taxon>
        <taxon>Arsukibacterium</taxon>
    </lineage>
</organism>
<keyword evidence="1" id="KW-0812">Transmembrane</keyword>
<gene>
    <name evidence="2" type="ORF">KQY15_05765</name>
</gene>
<feature type="transmembrane region" description="Helical" evidence="1">
    <location>
        <begin position="37"/>
        <end position="56"/>
    </location>
</feature>
<reference evidence="2 3" key="1">
    <citation type="submission" date="2021-06" db="EMBL/GenBank/DDBJ databases">
        <title>Rheinheimera indica sp. nov., isolated from deep-sea sediment.</title>
        <authorList>
            <person name="Wang Z."/>
            <person name="Zhang X.-Y."/>
        </authorList>
    </citation>
    <scope>NUCLEOTIDE SEQUENCE [LARGE SCALE GENOMIC DNA]</scope>
    <source>
        <strain evidence="2 3">SM2107</strain>
    </source>
</reference>
<dbReference type="InterPro" id="IPR046168">
    <property type="entry name" value="DUF6170"/>
</dbReference>
<comment type="caution">
    <text evidence="2">The sequence shown here is derived from an EMBL/GenBank/DDBJ whole genome shotgun (WGS) entry which is preliminary data.</text>
</comment>
<dbReference type="Pfam" id="PF19667">
    <property type="entry name" value="DUF6170"/>
    <property type="match status" value="1"/>
</dbReference>
<feature type="transmembrane region" description="Helical" evidence="1">
    <location>
        <begin position="62"/>
        <end position="85"/>
    </location>
</feature>
<sequence length="107" mass="11887">MLYFSSHNIPELQGLNFDQRMQVVRAAADKLPTPTKVGLNTLKLIIIFGLFILVARAEGWAILGYALLIAPLYLLITRPITFALCQSRLSAVRQQIFAKNEAAQTGE</sequence>